<comment type="subcellular location">
    <subcellularLocation>
        <location evidence="1">Nucleus</location>
    </subcellularLocation>
</comment>
<feature type="domain" description="C2H2-type" evidence="11">
    <location>
        <begin position="123"/>
        <end position="150"/>
    </location>
</feature>
<dbReference type="Pfam" id="PF13912">
    <property type="entry name" value="zf-C2H2_6"/>
    <property type="match status" value="2"/>
</dbReference>
<feature type="domain" description="C2H2-type" evidence="11">
    <location>
        <begin position="213"/>
        <end position="240"/>
    </location>
</feature>
<feature type="compositionally biased region" description="Pro residues" evidence="10">
    <location>
        <begin position="156"/>
        <end position="166"/>
    </location>
</feature>
<feature type="region of interest" description="Disordered" evidence="10">
    <location>
        <begin position="139"/>
        <end position="171"/>
    </location>
</feature>
<evidence type="ECO:0000313" key="13">
    <source>
        <dbReference type="Proteomes" id="UP001189624"/>
    </source>
</evidence>
<evidence type="ECO:0000256" key="2">
    <source>
        <dbReference type="ARBA" id="ARBA00022723"/>
    </source>
</evidence>
<dbReference type="AlphaFoldDB" id="A0AA86SYM7"/>
<dbReference type="PANTHER" id="PTHR26374">
    <property type="entry name" value="ZINC FINGER PROTEIN ZAT5"/>
    <property type="match status" value="1"/>
</dbReference>
<evidence type="ECO:0000313" key="12">
    <source>
        <dbReference type="EMBL" id="CAJ1955852.1"/>
    </source>
</evidence>
<keyword evidence="2" id="KW-0479">Metal-binding</keyword>
<keyword evidence="3" id="KW-0677">Repeat</keyword>
<evidence type="ECO:0000256" key="8">
    <source>
        <dbReference type="ARBA" id="ARBA00023242"/>
    </source>
</evidence>
<name>A0AA86SYM7_9FABA</name>
<dbReference type="GO" id="GO:0005634">
    <property type="term" value="C:nucleus"/>
    <property type="evidence" value="ECO:0007669"/>
    <property type="project" value="UniProtKB-SubCell"/>
</dbReference>
<keyword evidence="8" id="KW-0539">Nucleus</keyword>
<evidence type="ECO:0000256" key="1">
    <source>
        <dbReference type="ARBA" id="ARBA00004123"/>
    </source>
</evidence>
<keyword evidence="7" id="KW-0804">Transcription</keyword>
<organism evidence="12 13">
    <name type="scientific">Sphenostylis stenocarpa</name>
    <dbReference type="NCBI Taxonomy" id="92480"/>
    <lineage>
        <taxon>Eukaryota</taxon>
        <taxon>Viridiplantae</taxon>
        <taxon>Streptophyta</taxon>
        <taxon>Embryophyta</taxon>
        <taxon>Tracheophyta</taxon>
        <taxon>Spermatophyta</taxon>
        <taxon>Magnoliopsida</taxon>
        <taxon>eudicotyledons</taxon>
        <taxon>Gunneridae</taxon>
        <taxon>Pentapetalae</taxon>
        <taxon>rosids</taxon>
        <taxon>fabids</taxon>
        <taxon>Fabales</taxon>
        <taxon>Fabaceae</taxon>
        <taxon>Papilionoideae</taxon>
        <taxon>50 kb inversion clade</taxon>
        <taxon>NPAAA clade</taxon>
        <taxon>indigoferoid/millettioid clade</taxon>
        <taxon>Phaseoleae</taxon>
        <taxon>Sphenostylis</taxon>
    </lineage>
</organism>
<sequence length="313" mass="33635">MLSEILDMEGMAMEELVSCNNDPTNIAKGKRTKRRLRPLSPCALVTTATVTATTAMTSSCSSASGGGGGSFSSTALEEEEEDMANCLILLAQGRGGRDALPHKDLCDDVKAEKGGNRIDFYVYECKTCNRTFPSFQALGGHRASHKKPKVEEKKSPPPSLPLPLPPSSSSSQLFNFEEAKQNQMKINPSVSLLLGCGNNRGGLNFNGNKSKIHECSICGSEFTSGQALGGHMRRHRSANNNNNSNNNNNNNTVVQTATTTCDGAVEVKPRNVLELDLNLPAPEDDLRDSKFQFPANQNSLMLSAAPALVGCHY</sequence>
<dbReference type="SUPFAM" id="SSF57667">
    <property type="entry name" value="beta-beta-alpha zinc fingers"/>
    <property type="match status" value="1"/>
</dbReference>
<dbReference type="SMART" id="SM00355">
    <property type="entry name" value="ZnF_C2H2"/>
    <property type="match status" value="2"/>
</dbReference>
<keyword evidence="5" id="KW-0862">Zinc</keyword>
<evidence type="ECO:0000259" key="11">
    <source>
        <dbReference type="PROSITE" id="PS50157"/>
    </source>
</evidence>
<evidence type="ECO:0000256" key="10">
    <source>
        <dbReference type="SAM" id="MobiDB-lite"/>
    </source>
</evidence>
<evidence type="ECO:0000256" key="7">
    <source>
        <dbReference type="ARBA" id="ARBA00023163"/>
    </source>
</evidence>
<keyword evidence="4 9" id="KW-0863">Zinc-finger</keyword>
<dbReference type="Proteomes" id="UP001189624">
    <property type="component" value="Chromosome 5"/>
</dbReference>
<evidence type="ECO:0000256" key="9">
    <source>
        <dbReference type="PROSITE-ProRule" id="PRU00042"/>
    </source>
</evidence>
<evidence type="ECO:0000256" key="6">
    <source>
        <dbReference type="ARBA" id="ARBA00023015"/>
    </source>
</evidence>
<dbReference type="Gene3D" id="3.30.160.60">
    <property type="entry name" value="Classic Zinc Finger"/>
    <property type="match status" value="1"/>
</dbReference>
<keyword evidence="6" id="KW-0805">Transcription regulation</keyword>
<protein>
    <recommendedName>
        <fullName evidence="11">C2H2-type domain-containing protein</fullName>
    </recommendedName>
</protein>
<dbReference type="Gramene" id="rna-AYBTSS11_LOCUS16349">
    <property type="protein sequence ID" value="CAJ1955852.1"/>
    <property type="gene ID" value="gene-AYBTSS11_LOCUS16349"/>
</dbReference>
<dbReference type="GO" id="GO:0008270">
    <property type="term" value="F:zinc ion binding"/>
    <property type="evidence" value="ECO:0007669"/>
    <property type="project" value="UniProtKB-KW"/>
</dbReference>
<gene>
    <name evidence="12" type="ORF">AYBTSS11_LOCUS16349</name>
</gene>
<dbReference type="InterPro" id="IPR036236">
    <property type="entry name" value="Znf_C2H2_sf"/>
</dbReference>
<proteinExistence type="predicted"/>
<dbReference type="PROSITE" id="PS50157">
    <property type="entry name" value="ZINC_FINGER_C2H2_2"/>
    <property type="match status" value="2"/>
</dbReference>
<evidence type="ECO:0000256" key="4">
    <source>
        <dbReference type="ARBA" id="ARBA00022771"/>
    </source>
</evidence>
<dbReference type="PANTHER" id="PTHR26374:SF425">
    <property type="entry name" value="C2H2-TYPE ZINC FINGER PROTEIN"/>
    <property type="match status" value="1"/>
</dbReference>
<reference evidence="12" key="1">
    <citation type="submission" date="2023-10" db="EMBL/GenBank/DDBJ databases">
        <authorList>
            <person name="Domelevo Entfellner J.-B."/>
        </authorList>
    </citation>
    <scope>NUCLEOTIDE SEQUENCE</scope>
</reference>
<dbReference type="InterPro" id="IPR013087">
    <property type="entry name" value="Znf_C2H2_type"/>
</dbReference>
<keyword evidence="13" id="KW-1185">Reference proteome</keyword>
<dbReference type="EMBL" id="OY731402">
    <property type="protein sequence ID" value="CAJ1955852.1"/>
    <property type="molecule type" value="Genomic_DNA"/>
</dbReference>
<evidence type="ECO:0000256" key="5">
    <source>
        <dbReference type="ARBA" id="ARBA00022833"/>
    </source>
</evidence>
<dbReference type="PROSITE" id="PS00028">
    <property type="entry name" value="ZINC_FINGER_C2H2_1"/>
    <property type="match status" value="2"/>
</dbReference>
<evidence type="ECO:0000256" key="3">
    <source>
        <dbReference type="ARBA" id="ARBA00022737"/>
    </source>
</evidence>
<accession>A0AA86SYM7</accession>